<feature type="binding site" evidence="4">
    <location>
        <position position="153"/>
    </location>
    <ligand>
        <name>a divalent metal cation</name>
        <dbReference type="ChEBI" id="CHEBI:60240"/>
        <label>2</label>
    </ligand>
</feature>
<accession>A0A7C1FTJ9</accession>
<dbReference type="GO" id="GO:0005829">
    <property type="term" value="C:cytosol"/>
    <property type="evidence" value="ECO:0007669"/>
    <property type="project" value="TreeGrafter"/>
</dbReference>
<evidence type="ECO:0000256" key="2">
    <source>
        <dbReference type="ARBA" id="ARBA00022723"/>
    </source>
</evidence>
<feature type="binding site" evidence="4">
    <location>
        <position position="93"/>
    </location>
    <ligand>
        <name>a divalent metal cation</name>
        <dbReference type="ChEBI" id="CHEBI:60240"/>
        <label>1</label>
    </ligand>
</feature>
<dbReference type="GO" id="GO:0046872">
    <property type="term" value="F:metal ion binding"/>
    <property type="evidence" value="ECO:0007669"/>
    <property type="project" value="UniProtKB-KW"/>
</dbReference>
<feature type="binding site" evidence="4">
    <location>
        <position position="203"/>
    </location>
    <ligand>
        <name>a divalent metal cation</name>
        <dbReference type="ChEBI" id="CHEBI:60240"/>
        <label>1</label>
    </ligand>
</feature>
<dbReference type="SUPFAM" id="SSF51556">
    <property type="entry name" value="Metallo-dependent hydrolases"/>
    <property type="match status" value="1"/>
</dbReference>
<dbReference type="GO" id="GO:0016788">
    <property type="term" value="F:hydrolase activity, acting on ester bonds"/>
    <property type="evidence" value="ECO:0007669"/>
    <property type="project" value="InterPro"/>
</dbReference>
<dbReference type="InterPro" id="IPR015991">
    <property type="entry name" value="TatD/YcfH-like"/>
</dbReference>
<keyword evidence="3" id="KW-0378">Hydrolase</keyword>
<feature type="binding site" evidence="4">
    <location>
        <position position="9"/>
    </location>
    <ligand>
        <name>a divalent metal cation</name>
        <dbReference type="ChEBI" id="CHEBI:60240"/>
        <label>1</label>
    </ligand>
</feature>
<comment type="caution">
    <text evidence="5">The sequence shown here is derived from an EMBL/GenBank/DDBJ whole genome shotgun (WGS) entry which is preliminary data.</text>
</comment>
<dbReference type="Pfam" id="PF01026">
    <property type="entry name" value="TatD_DNase"/>
    <property type="match status" value="1"/>
</dbReference>
<protein>
    <submittedName>
        <fullName evidence="5">TatD family deoxyribonuclease</fullName>
    </submittedName>
</protein>
<dbReference type="Gene3D" id="3.20.20.140">
    <property type="entry name" value="Metal-dependent hydrolases"/>
    <property type="match status" value="1"/>
</dbReference>
<dbReference type="InterPro" id="IPR032466">
    <property type="entry name" value="Metal_Hydrolase"/>
</dbReference>
<dbReference type="CDD" id="cd01310">
    <property type="entry name" value="TatD_DNAse"/>
    <property type="match status" value="1"/>
</dbReference>
<sequence>MLLVDTHCHLDLPVFDDDRAAVLERARAVGVQGFVLIGFSPAFWERALALAETTPGMVVALGVHPNEADQFDNHTEQRLRALARHPLVRAIGEIGLDYYWKTVDPQIQQRAFRRQLDLARELELPVILHQREAEHELLTLLEVSDPPHSGVMHCFTGGPDLAHAFVALGFHLGIGGIVTFRNARPLRQAVRDIPRERLLLETDSPYLAPVPHRGQRNEPAFLRYVLSTVAAERGESEEDVAAQTTQNAQYLFRLSLPGYSHDADTKTAKASEARYEENHR</sequence>
<dbReference type="PROSITE" id="PS01137">
    <property type="entry name" value="TATD_1"/>
    <property type="match status" value="1"/>
</dbReference>
<feature type="binding site" evidence="4">
    <location>
        <position position="129"/>
    </location>
    <ligand>
        <name>a divalent metal cation</name>
        <dbReference type="ChEBI" id="CHEBI:60240"/>
        <label>2</label>
    </ligand>
</feature>
<reference evidence="5" key="1">
    <citation type="journal article" date="2020" name="mSystems">
        <title>Genome- and Community-Level Interaction Insights into Carbon Utilization and Element Cycling Functions of Hydrothermarchaeota in Hydrothermal Sediment.</title>
        <authorList>
            <person name="Zhou Z."/>
            <person name="Liu Y."/>
            <person name="Xu W."/>
            <person name="Pan J."/>
            <person name="Luo Z.H."/>
            <person name="Li M."/>
        </authorList>
    </citation>
    <scope>NUCLEOTIDE SEQUENCE [LARGE SCALE GENOMIC DNA]</scope>
    <source>
        <strain evidence="5">SpSt-222</strain>
    </source>
</reference>
<gene>
    <name evidence="5" type="ORF">ENP47_04665</name>
</gene>
<dbReference type="GO" id="GO:0004536">
    <property type="term" value="F:DNA nuclease activity"/>
    <property type="evidence" value="ECO:0007669"/>
    <property type="project" value="InterPro"/>
</dbReference>
<dbReference type="InterPro" id="IPR018228">
    <property type="entry name" value="DNase_TatD-rel_CS"/>
</dbReference>
<dbReference type="AlphaFoldDB" id="A0A7C1FTJ9"/>
<evidence type="ECO:0000313" key="5">
    <source>
        <dbReference type="EMBL" id="HEF64876.1"/>
    </source>
</evidence>
<evidence type="ECO:0000256" key="3">
    <source>
        <dbReference type="ARBA" id="ARBA00022801"/>
    </source>
</evidence>
<evidence type="ECO:0000256" key="1">
    <source>
        <dbReference type="ARBA" id="ARBA00009275"/>
    </source>
</evidence>
<evidence type="ECO:0000256" key="4">
    <source>
        <dbReference type="PIRSR" id="PIRSR005902-1"/>
    </source>
</evidence>
<comment type="similarity">
    <text evidence="1">Belongs to the metallo-dependent hydrolases superfamily. TatD-type hydrolase family.</text>
</comment>
<organism evidence="5">
    <name type="scientific">Thermomicrobium roseum</name>
    <dbReference type="NCBI Taxonomy" id="500"/>
    <lineage>
        <taxon>Bacteria</taxon>
        <taxon>Pseudomonadati</taxon>
        <taxon>Thermomicrobiota</taxon>
        <taxon>Thermomicrobia</taxon>
        <taxon>Thermomicrobiales</taxon>
        <taxon>Thermomicrobiaceae</taxon>
        <taxon>Thermomicrobium</taxon>
    </lineage>
</organism>
<dbReference type="NCBIfam" id="TIGR00010">
    <property type="entry name" value="YchF/TatD family DNA exonuclease"/>
    <property type="match status" value="1"/>
</dbReference>
<dbReference type="InterPro" id="IPR001130">
    <property type="entry name" value="TatD-like"/>
</dbReference>
<dbReference type="EMBL" id="DSJL01000009">
    <property type="protein sequence ID" value="HEF64876.1"/>
    <property type="molecule type" value="Genomic_DNA"/>
</dbReference>
<proteinExistence type="inferred from homology"/>
<dbReference type="PANTHER" id="PTHR46124">
    <property type="entry name" value="D-AMINOACYL-TRNA DEACYLASE"/>
    <property type="match status" value="1"/>
</dbReference>
<dbReference type="PIRSF" id="PIRSF005902">
    <property type="entry name" value="DNase_TatD"/>
    <property type="match status" value="1"/>
</dbReference>
<name>A0A7C1FTJ9_THERO</name>
<dbReference type="PROSITE" id="PS01091">
    <property type="entry name" value="TATD_3"/>
    <property type="match status" value="1"/>
</dbReference>
<keyword evidence="2 4" id="KW-0479">Metal-binding</keyword>
<dbReference type="FunFam" id="3.20.20.140:FF:000005">
    <property type="entry name" value="TatD family hydrolase"/>
    <property type="match status" value="1"/>
</dbReference>
<dbReference type="PANTHER" id="PTHR46124:SF2">
    <property type="entry name" value="D-AMINOACYL-TRNA DEACYLASE"/>
    <property type="match status" value="1"/>
</dbReference>
<feature type="binding site" evidence="4">
    <location>
        <position position="7"/>
    </location>
    <ligand>
        <name>a divalent metal cation</name>
        <dbReference type="ChEBI" id="CHEBI:60240"/>
        <label>1</label>
    </ligand>
</feature>